<evidence type="ECO:0000256" key="1">
    <source>
        <dbReference type="ARBA" id="ARBA00004127"/>
    </source>
</evidence>
<dbReference type="Pfam" id="PF00122">
    <property type="entry name" value="E1-E2_ATPase"/>
    <property type="match status" value="1"/>
</dbReference>
<dbReference type="Gene3D" id="3.40.1110.10">
    <property type="entry name" value="Calcium-transporting ATPase, cytoplasmic domain N"/>
    <property type="match status" value="1"/>
</dbReference>
<evidence type="ECO:0000259" key="11">
    <source>
        <dbReference type="Pfam" id="PF00122"/>
    </source>
</evidence>
<dbReference type="SFLD" id="SFLDS00003">
    <property type="entry name" value="Haloacid_Dehalogenase"/>
    <property type="match status" value="1"/>
</dbReference>
<dbReference type="InterPro" id="IPR036412">
    <property type="entry name" value="HAD-like_sf"/>
</dbReference>
<dbReference type="PROSITE" id="PS01229">
    <property type="entry name" value="COF_2"/>
    <property type="match status" value="1"/>
</dbReference>
<dbReference type="GO" id="GO:0055070">
    <property type="term" value="P:copper ion homeostasis"/>
    <property type="evidence" value="ECO:0007669"/>
    <property type="project" value="TreeGrafter"/>
</dbReference>
<feature type="domain" description="P-type ATPase A" evidence="11">
    <location>
        <begin position="91"/>
        <end position="188"/>
    </location>
</feature>
<dbReference type="Pfam" id="PF00702">
    <property type="entry name" value="Hydrolase"/>
    <property type="match status" value="1"/>
</dbReference>
<dbReference type="NCBIfam" id="TIGR01525">
    <property type="entry name" value="ATPase-IB_hvy"/>
    <property type="match status" value="1"/>
</dbReference>
<dbReference type="EMBL" id="AZHX01001165">
    <property type="protein sequence ID" value="ETX04659.1"/>
    <property type="molecule type" value="Genomic_DNA"/>
</dbReference>
<dbReference type="GO" id="GO:0016887">
    <property type="term" value="F:ATP hydrolysis activity"/>
    <property type="evidence" value="ECO:0007669"/>
    <property type="project" value="InterPro"/>
</dbReference>
<comment type="similarity">
    <text evidence="2 10">Belongs to the cation transport ATPase (P-type) (TC 3.A.3) family. Type IB subfamily.</text>
</comment>
<dbReference type="InterPro" id="IPR023214">
    <property type="entry name" value="HAD_sf"/>
</dbReference>
<comment type="caution">
    <text evidence="10">Lacks conserved residue(s) required for the propagation of feature annotation.</text>
</comment>
<dbReference type="HOGENOM" id="CLU_001771_6_3_7"/>
<reference evidence="12 13" key="1">
    <citation type="journal article" date="2014" name="Nature">
        <title>An environmental bacterial taxon with a large and distinct metabolic repertoire.</title>
        <authorList>
            <person name="Wilson M.C."/>
            <person name="Mori T."/>
            <person name="Ruckert C."/>
            <person name="Uria A.R."/>
            <person name="Helf M.J."/>
            <person name="Takada K."/>
            <person name="Gernert C."/>
            <person name="Steffens U.A."/>
            <person name="Heycke N."/>
            <person name="Schmitt S."/>
            <person name="Rinke C."/>
            <person name="Helfrich E.J."/>
            <person name="Brachmann A.O."/>
            <person name="Gurgui C."/>
            <person name="Wakimoto T."/>
            <person name="Kracht M."/>
            <person name="Crusemann M."/>
            <person name="Hentschel U."/>
            <person name="Abe I."/>
            <person name="Matsunaga S."/>
            <person name="Kalinowski J."/>
            <person name="Takeyama H."/>
            <person name="Piel J."/>
        </authorList>
    </citation>
    <scope>NUCLEOTIDE SEQUENCE [LARGE SCALE GENOMIC DNA]</scope>
    <source>
        <strain evidence="13">TSY2</strain>
    </source>
</reference>
<keyword evidence="5 10" id="KW-0547">Nucleotide-binding</keyword>
<keyword evidence="10" id="KW-1003">Cell membrane</keyword>
<dbReference type="PANTHER" id="PTHR43520">
    <property type="entry name" value="ATP7, ISOFORM B"/>
    <property type="match status" value="1"/>
</dbReference>
<keyword evidence="8 10" id="KW-1133">Transmembrane helix</keyword>
<evidence type="ECO:0000256" key="10">
    <source>
        <dbReference type="RuleBase" id="RU362081"/>
    </source>
</evidence>
<dbReference type="AlphaFoldDB" id="W4M2T8"/>
<sequence>MGAWLYPPLILCSFIGLILVGRHVYSSAYTSLTKDQRANGDTVISIVITMFLLQGYYVLSAIPIFYLALNRKLVSKVKDESRHNFVDVFKQQPRSVWVSVDGVEVETALDNLQQGDIVVVGAGATIPVDGTITAGVATIDQQILTGEAQPVEKGVGDTVSAATIVLSGRLSIHVDRAGEETTAAHIGSILNQTVDYKTKVQLWAEDIAERTVAPTLLCGGFVLPVLGSQAAASLLFAVPRHRTTVIASIGILNLFKLASHKGLLIKDGRTLDLLNEVDTVVFDKTGTLTETQPHISRIHTCNGYPEHDLLRYVAAAETNQSHPIADAIRQEAIERRVDVSAVDEAVYLLGYGLSVTVEGQRVQVGSVRYLEMEHLEIPFPLLEAQKASEARGHSLVYVAINGDVQGALELAPTIRPEAQAIIERLRQMGIRSTYIISGDHKAPTQALAEALGVDAYFAEVLPEQKADLIDALQQEGKSVCYIGDGINDGIALKKAKVSVSLRGASSVAIDTAQVVLMDGSLRHLCDLFDLARSYQTNMKTS</sequence>
<dbReference type="NCBIfam" id="TIGR01494">
    <property type="entry name" value="ATPase_P-type"/>
    <property type="match status" value="1"/>
</dbReference>
<dbReference type="GO" id="GO:0043682">
    <property type="term" value="F:P-type divalent copper transporter activity"/>
    <property type="evidence" value="ECO:0007669"/>
    <property type="project" value="TreeGrafter"/>
</dbReference>
<evidence type="ECO:0000256" key="4">
    <source>
        <dbReference type="ARBA" id="ARBA00022723"/>
    </source>
</evidence>
<evidence type="ECO:0000256" key="5">
    <source>
        <dbReference type="ARBA" id="ARBA00022741"/>
    </source>
</evidence>
<dbReference type="InterPro" id="IPR044492">
    <property type="entry name" value="P_typ_ATPase_HD_dom"/>
</dbReference>
<dbReference type="InterPro" id="IPR001757">
    <property type="entry name" value="P_typ_ATPase"/>
</dbReference>
<dbReference type="InterPro" id="IPR027256">
    <property type="entry name" value="P-typ_ATPase_IB"/>
</dbReference>
<dbReference type="InterPro" id="IPR023299">
    <property type="entry name" value="ATPase_P-typ_cyto_dom_N"/>
</dbReference>
<feature type="non-terminal residue" evidence="12">
    <location>
        <position position="541"/>
    </location>
</feature>
<dbReference type="SUPFAM" id="SSF56784">
    <property type="entry name" value="HAD-like"/>
    <property type="match status" value="1"/>
</dbReference>
<dbReference type="PRINTS" id="PR00119">
    <property type="entry name" value="CATATPASE"/>
</dbReference>
<protein>
    <recommendedName>
        <fullName evidence="11">P-type ATPase A domain-containing protein</fullName>
    </recommendedName>
</protein>
<accession>W4M2T8</accession>
<evidence type="ECO:0000313" key="13">
    <source>
        <dbReference type="Proteomes" id="UP000019140"/>
    </source>
</evidence>
<dbReference type="SFLD" id="SFLDF00027">
    <property type="entry name" value="p-type_atpase"/>
    <property type="match status" value="1"/>
</dbReference>
<dbReference type="GO" id="GO:0005524">
    <property type="term" value="F:ATP binding"/>
    <property type="evidence" value="ECO:0007669"/>
    <property type="project" value="UniProtKB-UniRule"/>
</dbReference>
<evidence type="ECO:0000256" key="8">
    <source>
        <dbReference type="ARBA" id="ARBA00022989"/>
    </source>
</evidence>
<dbReference type="InterPro" id="IPR059000">
    <property type="entry name" value="ATPase_P-type_domA"/>
</dbReference>
<evidence type="ECO:0000256" key="7">
    <source>
        <dbReference type="ARBA" id="ARBA00022967"/>
    </source>
</evidence>
<proteinExistence type="inferred from homology"/>
<organism evidence="12 13">
    <name type="scientific">Candidatus Entotheonella gemina</name>
    <dbReference type="NCBI Taxonomy" id="1429439"/>
    <lineage>
        <taxon>Bacteria</taxon>
        <taxon>Pseudomonadati</taxon>
        <taxon>Nitrospinota/Tectimicrobiota group</taxon>
        <taxon>Candidatus Tectimicrobiota</taxon>
        <taxon>Candidatus Entotheonellia</taxon>
        <taxon>Candidatus Entotheonellales</taxon>
        <taxon>Candidatus Entotheonellaceae</taxon>
        <taxon>Candidatus Entotheonella</taxon>
    </lineage>
</organism>
<feature type="transmembrane region" description="Helical" evidence="10">
    <location>
        <begin position="42"/>
        <end position="69"/>
    </location>
</feature>
<comment type="subcellular location">
    <subcellularLocation>
        <location evidence="10">Cell membrane</location>
    </subcellularLocation>
    <subcellularLocation>
        <location evidence="1">Endomembrane system</location>
        <topology evidence="1">Multi-pass membrane protein</topology>
    </subcellularLocation>
</comment>
<evidence type="ECO:0000256" key="9">
    <source>
        <dbReference type="ARBA" id="ARBA00023136"/>
    </source>
</evidence>
<keyword evidence="4 10" id="KW-0479">Metal-binding</keyword>
<dbReference type="SFLD" id="SFLDG00002">
    <property type="entry name" value="C1.7:_P-type_atpase_like"/>
    <property type="match status" value="1"/>
</dbReference>
<gene>
    <name evidence="12" type="ORF">ETSY2_27555</name>
</gene>
<evidence type="ECO:0000256" key="6">
    <source>
        <dbReference type="ARBA" id="ARBA00022840"/>
    </source>
</evidence>
<dbReference type="SUPFAM" id="SSF81653">
    <property type="entry name" value="Calcium ATPase, transduction domain A"/>
    <property type="match status" value="1"/>
</dbReference>
<keyword evidence="3 10" id="KW-0812">Transmembrane</keyword>
<dbReference type="GO" id="GO:0005886">
    <property type="term" value="C:plasma membrane"/>
    <property type="evidence" value="ECO:0007669"/>
    <property type="project" value="UniProtKB-SubCell"/>
</dbReference>
<comment type="caution">
    <text evidence="12">The sequence shown here is derived from an EMBL/GenBank/DDBJ whole genome shotgun (WGS) entry which is preliminary data.</text>
</comment>
<name>W4M2T8_9BACT</name>
<keyword evidence="13" id="KW-1185">Reference proteome</keyword>
<dbReference type="Gene3D" id="2.70.150.10">
    <property type="entry name" value="Calcium-transporting ATPase, cytoplasmic transduction domain A"/>
    <property type="match status" value="1"/>
</dbReference>
<keyword evidence="6 10" id="KW-0067">ATP-binding</keyword>
<evidence type="ECO:0000313" key="12">
    <source>
        <dbReference type="EMBL" id="ETX04659.1"/>
    </source>
</evidence>
<dbReference type="PANTHER" id="PTHR43520:SF8">
    <property type="entry name" value="P-TYPE CU(+) TRANSPORTER"/>
    <property type="match status" value="1"/>
</dbReference>
<dbReference type="PROSITE" id="PS00154">
    <property type="entry name" value="ATPASE_E1_E2"/>
    <property type="match status" value="1"/>
</dbReference>
<keyword evidence="7" id="KW-1278">Translocase</keyword>
<dbReference type="Gene3D" id="3.40.50.1000">
    <property type="entry name" value="HAD superfamily/HAD-like"/>
    <property type="match status" value="1"/>
</dbReference>
<dbReference type="InterPro" id="IPR008250">
    <property type="entry name" value="ATPase_P-typ_transduc_dom_A_sf"/>
</dbReference>
<evidence type="ECO:0000256" key="3">
    <source>
        <dbReference type="ARBA" id="ARBA00022692"/>
    </source>
</evidence>
<evidence type="ECO:0000256" key="2">
    <source>
        <dbReference type="ARBA" id="ARBA00006024"/>
    </source>
</evidence>
<dbReference type="InterPro" id="IPR018303">
    <property type="entry name" value="ATPase_P-typ_P_site"/>
</dbReference>
<dbReference type="GO" id="GO:0005507">
    <property type="term" value="F:copper ion binding"/>
    <property type="evidence" value="ECO:0007669"/>
    <property type="project" value="TreeGrafter"/>
</dbReference>
<dbReference type="GO" id="GO:0012505">
    <property type="term" value="C:endomembrane system"/>
    <property type="evidence" value="ECO:0007669"/>
    <property type="project" value="UniProtKB-SubCell"/>
</dbReference>
<dbReference type="Proteomes" id="UP000019140">
    <property type="component" value="Unassembled WGS sequence"/>
</dbReference>
<keyword evidence="9 10" id="KW-0472">Membrane</keyword>